<reference evidence="3" key="2">
    <citation type="submission" date="2020-09" db="EMBL/GenBank/DDBJ databases">
        <authorList>
            <person name="Sun Q."/>
            <person name="Zhou Y."/>
        </authorList>
    </citation>
    <scope>NUCLEOTIDE SEQUENCE</scope>
    <source>
        <strain evidence="3">CGMCC 1.12919</strain>
    </source>
</reference>
<dbReference type="Gene3D" id="2.30.110.10">
    <property type="entry name" value="Electron Transport, Fmn-binding Protein, Chain A"/>
    <property type="match status" value="1"/>
</dbReference>
<dbReference type="AlphaFoldDB" id="A0A916U0M7"/>
<feature type="region of interest" description="Disordered" evidence="1">
    <location>
        <begin position="1"/>
        <end position="22"/>
    </location>
</feature>
<feature type="compositionally biased region" description="Low complexity" evidence="1">
    <location>
        <begin position="7"/>
        <end position="22"/>
    </location>
</feature>
<accession>A0A916U0M7</accession>
<gene>
    <name evidence="3" type="ORF">GCM10010994_10910</name>
</gene>
<evidence type="ECO:0000313" key="4">
    <source>
        <dbReference type="Proteomes" id="UP000637002"/>
    </source>
</evidence>
<keyword evidence="4" id="KW-1185">Reference proteome</keyword>
<dbReference type="SUPFAM" id="SSF50475">
    <property type="entry name" value="FMN-binding split barrel"/>
    <property type="match status" value="1"/>
</dbReference>
<protein>
    <submittedName>
        <fullName evidence="3">Pyridoxamine 5'-phosphate oxidase</fullName>
    </submittedName>
</protein>
<dbReference type="Proteomes" id="UP000637002">
    <property type="component" value="Unassembled WGS sequence"/>
</dbReference>
<organism evidence="3 4">
    <name type="scientific">Chelatococcus reniformis</name>
    <dbReference type="NCBI Taxonomy" id="1494448"/>
    <lineage>
        <taxon>Bacteria</taxon>
        <taxon>Pseudomonadati</taxon>
        <taxon>Pseudomonadota</taxon>
        <taxon>Alphaproteobacteria</taxon>
        <taxon>Hyphomicrobiales</taxon>
        <taxon>Chelatococcaceae</taxon>
        <taxon>Chelatococcus</taxon>
    </lineage>
</organism>
<sequence length="235" mass="25570">MDHFPRPDGAADADASPGPGYASDVAFTPTVKAVQARRGSRAGYAKMEERGSWQTRIEPDLAQFIESQISVFLATANGDGQPYIQHRGGPPGFLKVLDPSTIGFADFSGNRQYITLGNLTDNPKAFLFLIDYVNRQRVKIWGEARVVEGDGDLMARLMPQGYKARPEQVILFSVAAYDMNCPQHIPQRFDAADVAAALTERERRIIALEAEVKHLEAVLAAAGVGGGGGEREPLR</sequence>
<dbReference type="Pfam" id="PF01243">
    <property type="entry name" value="PNPOx_N"/>
    <property type="match status" value="1"/>
</dbReference>
<dbReference type="RefSeq" id="WP_188608135.1">
    <property type="nucleotide sequence ID" value="NZ_BMGG01000002.1"/>
</dbReference>
<evidence type="ECO:0000259" key="2">
    <source>
        <dbReference type="Pfam" id="PF01243"/>
    </source>
</evidence>
<name>A0A916U0M7_9HYPH</name>
<evidence type="ECO:0000313" key="3">
    <source>
        <dbReference type="EMBL" id="GGC53734.1"/>
    </source>
</evidence>
<dbReference type="EMBL" id="BMGG01000002">
    <property type="protein sequence ID" value="GGC53734.1"/>
    <property type="molecule type" value="Genomic_DNA"/>
</dbReference>
<dbReference type="InterPro" id="IPR011576">
    <property type="entry name" value="Pyridox_Oxase_N"/>
</dbReference>
<feature type="domain" description="Pyridoxamine 5'-phosphate oxidase N-terminal" evidence="2">
    <location>
        <begin position="58"/>
        <end position="176"/>
    </location>
</feature>
<dbReference type="PANTHER" id="PTHR42815">
    <property type="entry name" value="FAD-BINDING, PUTATIVE (AFU_ORTHOLOGUE AFUA_6G07600)-RELATED"/>
    <property type="match status" value="1"/>
</dbReference>
<dbReference type="PANTHER" id="PTHR42815:SF2">
    <property type="entry name" value="FAD-BINDING, PUTATIVE (AFU_ORTHOLOGUE AFUA_6G07600)-RELATED"/>
    <property type="match status" value="1"/>
</dbReference>
<reference evidence="3" key="1">
    <citation type="journal article" date="2014" name="Int. J. Syst. Evol. Microbiol.">
        <title>Complete genome sequence of Corynebacterium casei LMG S-19264T (=DSM 44701T), isolated from a smear-ripened cheese.</title>
        <authorList>
            <consortium name="US DOE Joint Genome Institute (JGI-PGF)"/>
            <person name="Walter F."/>
            <person name="Albersmeier A."/>
            <person name="Kalinowski J."/>
            <person name="Ruckert C."/>
        </authorList>
    </citation>
    <scope>NUCLEOTIDE SEQUENCE</scope>
    <source>
        <strain evidence="3">CGMCC 1.12919</strain>
    </source>
</reference>
<dbReference type="InterPro" id="IPR012349">
    <property type="entry name" value="Split_barrel_FMN-bd"/>
</dbReference>
<evidence type="ECO:0000256" key="1">
    <source>
        <dbReference type="SAM" id="MobiDB-lite"/>
    </source>
</evidence>
<proteinExistence type="predicted"/>
<comment type="caution">
    <text evidence="3">The sequence shown here is derived from an EMBL/GenBank/DDBJ whole genome shotgun (WGS) entry which is preliminary data.</text>
</comment>